<keyword evidence="5 8" id="KW-0812">Transmembrane</keyword>
<feature type="transmembrane region" description="Helical" evidence="8">
    <location>
        <begin position="256"/>
        <end position="278"/>
    </location>
</feature>
<dbReference type="RefSeq" id="WP_330195265.1">
    <property type="nucleotide sequence ID" value="NZ_JAZDRO010000001.1"/>
</dbReference>
<keyword evidence="4 10" id="KW-0808">Transferase</keyword>
<evidence type="ECO:0000256" key="3">
    <source>
        <dbReference type="ARBA" id="ARBA00022676"/>
    </source>
</evidence>
<feature type="transmembrane region" description="Helical" evidence="8">
    <location>
        <begin position="116"/>
        <end position="141"/>
    </location>
</feature>
<keyword evidence="6 8" id="KW-1133">Transmembrane helix</keyword>
<feature type="transmembrane region" description="Helical" evidence="8">
    <location>
        <begin position="342"/>
        <end position="363"/>
    </location>
</feature>
<accession>A0ABU7LVZ8</accession>
<reference evidence="10 11" key="1">
    <citation type="submission" date="2024-01" db="EMBL/GenBank/DDBJ databases">
        <title>Hyphobacterium bacterium isolated from marine sediment.</title>
        <authorList>
            <person name="Zhao S."/>
        </authorList>
    </citation>
    <scope>NUCLEOTIDE SEQUENCE [LARGE SCALE GENOMIC DNA]</scope>
    <source>
        <strain evidence="10 11">Y60-23</strain>
    </source>
</reference>
<dbReference type="PANTHER" id="PTHR33908:SF11">
    <property type="entry name" value="MEMBRANE PROTEIN"/>
    <property type="match status" value="1"/>
</dbReference>
<comment type="caution">
    <text evidence="10">The sequence shown here is derived from an EMBL/GenBank/DDBJ whole genome shotgun (WGS) entry which is preliminary data.</text>
</comment>
<gene>
    <name evidence="10" type="ORF">V0U35_03495</name>
</gene>
<proteinExistence type="predicted"/>
<dbReference type="GO" id="GO:0016757">
    <property type="term" value="F:glycosyltransferase activity"/>
    <property type="evidence" value="ECO:0007669"/>
    <property type="project" value="UniProtKB-KW"/>
</dbReference>
<dbReference type="InterPro" id="IPR038731">
    <property type="entry name" value="RgtA/B/C-like"/>
</dbReference>
<keyword evidence="7 8" id="KW-0472">Membrane</keyword>
<feature type="transmembrane region" description="Helical" evidence="8">
    <location>
        <begin position="208"/>
        <end position="227"/>
    </location>
</feature>
<protein>
    <submittedName>
        <fullName evidence="10">Glycosyltransferase family 39 protein</fullName>
        <ecNumber evidence="10">2.4.-.-</ecNumber>
    </submittedName>
</protein>
<keyword evidence="3 10" id="KW-0328">Glycosyltransferase</keyword>
<evidence type="ECO:0000256" key="6">
    <source>
        <dbReference type="ARBA" id="ARBA00022989"/>
    </source>
</evidence>
<evidence type="ECO:0000256" key="1">
    <source>
        <dbReference type="ARBA" id="ARBA00004651"/>
    </source>
</evidence>
<evidence type="ECO:0000256" key="7">
    <source>
        <dbReference type="ARBA" id="ARBA00023136"/>
    </source>
</evidence>
<feature type="transmembrane region" description="Helical" evidence="8">
    <location>
        <begin position="290"/>
        <end position="310"/>
    </location>
</feature>
<evidence type="ECO:0000259" key="9">
    <source>
        <dbReference type="Pfam" id="PF13231"/>
    </source>
</evidence>
<feature type="transmembrane region" description="Helical" evidence="8">
    <location>
        <begin position="21"/>
        <end position="42"/>
    </location>
</feature>
<evidence type="ECO:0000256" key="4">
    <source>
        <dbReference type="ARBA" id="ARBA00022679"/>
    </source>
</evidence>
<evidence type="ECO:0000256" key="2">
    <source>
        <dbReference type="ARBA" id="ARBA00022475"/>
    </source>
</evidence>
<dbReference type="EMBL" id="JAZDRO010000001">
    <property type="protein sequence ID" value="MEE2565733.1"/>
    <property type="molecule type" value="Genomic_DNA"/>
</dbReference>
<evidence type="ECO:0000313" key="11">
    <source>
        <dbReference type="Proteomes" id="UP001310692"/>
    </source>
</evidence>
<evidence type="ECO:0000256" key="8">
    <source>
        <dbReference type="SAM" id="Phobius"/>
    </source>
</evidence>
<keyword evidence="2" id="KW-1003">Cell membrane</keyword>
<comment type="subcellular location">
    <subcellularLocation>
        <location evidence="1">Cell membrane</location>
        <topology evidence="1">Multi-pass membrane protein</topology>
    </subcellularLocation>
</comment>
<name>A0ABU7LVZ8_9PROT</name>
<sequence>MSDSTRTALHGPIGPVSWTQATALLILAATAVRIVALAISPVELYPDESQYWVWSHQFDWGYFSKPPMIAWLIGSSTAIFGVSDFAIRLPASLLHALTATFLALTTRRIAGNRAGFWAALVYLTTPAVFLSSGVISTDAVLMMFWSCALYALIRLRGGAGLGTAAALGLSIGLGFLSKYAMIYFVVGTGLAVLLDPPARRALISLKGLLATALAIALVTPNLLWNAANDFATLQHTADNANWGADLFHFAEMADFVLAQLGVFGPALFPILMVAAFGALRGLLRADGDPLRLLALYVLPALLVVTAQAFISRAHANWAAASYVAGTVLVTFFLLSGPAWRRYVLYGSVAVSTAAGLIFMAMALQPRLADDLGWANAFKRVRGWETSATAIADAANGAGYDALLFDDRNVFHQMQRYGGAIEPPLYMWQRYGGAHNHADMTWPLPDGYEGRVLVVSERPLDTPRIRDDFQSFETAGEITIPLGGGRERHFTLWRARGYDRVARTQAYEARWSEIDAETLRGER</sequence>
<dbReference type="PANTHER" id="PTHR33908">
    <property type="entry name" value="MANNOSYLTRANSFERASE YKCB-RELATED"/>
    <property type="match status" value="1"/>
</dbReference>
<keyword evidence="11" id="KW-1185">Reference proteome</keyword>
<dbReference type="EC" id="2.4.-.-" evidence="10"/>
<feature type="domain" description="Glycosyltransferase RgtA/B/C/D-like" evidence="9">
    <location>
        <begin position="64"/>
        <end position="224"/>
    </location>
</feature>
<feature type="transmembrane region" description="Helical" evidence="8">
    <location>
        <begin position="316"/>
        <end position="335"/>
    </location>
</feature>
<dbReference type="Proteomes" id="UP001310692">
    <property type="component" value="Unassembled WGS sequence"/>
</dbReference>
<evidence type="ECO:0000313" key="10">
    <source>
        <dbReference type="EMBL" id="MEE2565733.1"/>
    </source>
</evidence>
<feature type="transmembrane region" description="Helical" evidence="8">
    <location>
        <begin position="179"/>
        <end position="196"/>
    </location>
</feature>
<evidence type="ECO:0000256" key="5">
    <source>
        <dbReference type="ARBA" id="ARBA00022692"/>
    </source>
</evidence>
<dbReference type="InterPro" id="IPR050297">
    <property type="entry name" value="LipidA_mod_glycosyltrf_83"/>
</dbReference>
<organism evidence="10 11">
    <name type="scientific">Hyphobacterium marinum</name>
    <dbReference type="NCBI Taxonomy" id="3116574"/>
    <lineage>
        <taxon>Bacteria</taxon>
        <taxon>Pseudomonadati</taxon>
        <taxon>Pseudomonadota</taxon>
        <taxon>Alphaproteobacteria</taxon>
        <taxon>Maricaulales</taxon>
        <taxon>Maricaulaceae</taxon>
        <taxon>Hyphobacterium</taxon>
    </lineage>
</organism>
<dbReference type="Pfam" id="PF13231">
    <property type="entry name" value="PMT_2"/>
    <property type="match status" value="1"/>
</dbReference>